<evidence type="ECO:0000256" key="3">
    <source>
        <dbReference type="ARBA" id="ARBA00022723"/>
    </source>
</evidence>
<evidence type="ECO:0000256" key="11">
    <source>
        <dbReference type="SAM" id="Phobius"/>
    </source>
</evidence>
<evidence type="ECO:0000313" key="13">
    <source>
        <dbReference type="WBParaSite" id="Minc3s00342g10604"/>
    </source>
</evidence>
<sequence length="749" mass="85768">MFVTAIKSKRLFSTNSRPKNYNRPKISLLICFWFILSTSNFFIICWTQMANKNFNLIKKGGGCSYKIPDAQDLIFGVPFVHISSPSTYSSPLPLPRHHSLRARKKRFRRDLVKGREFRQLRIKLYFDPVSILPLSQEKQLYINTSLLPDAIGFWEQALSVRNSLAPIRLSRKCEDNKYYSDQNSPFLRCVTRCKQTTYCGEVAVPDEHLFQCRFCIQSNPLSCVPSGPPDGQGIIGSDFLLYVSAVPSQRCQNDDTIAYAAHCQQEAELDRPIAGHVNICPQALSTHSHDQEVLLSTVKHEILHALGFSAGLYAFFRDSEGRPRSRRNQNSGRPLSFNRERGFYDAEASTVRTIIREDWWTAEGELPHPVHLLVTERIIEEARKHFNCSKLEGAELENQGGDGTSLTHWEKRLFENEAMTGTHTQNPVYSRLTLALMEDSGWYKANYSVAEPLHWGNNLGCDFAMKSCGQWIKQRMERNESAAPFCTDIKHDGSKSLATTRCTDQRDSLALCNLVPHKKELPKQYRNFGKLKGVRKEGIKYYGGSVELADYCPYNQEFEWKTINDTSGGRRDSRCELIGNGLPDGEISEEYNEGNAILELYGHGSRCLDLGLSWTEKKCERSRTYSQFMAGCYQIVCLNGRVNIRVHNSTKLYPCYKSGQPIYIRKLVNGWLREGQILCPECQQFCSNNKNFEEEKEDFCLPPTDPPLNEGEIGDDPLMVKLSCKAYRNYLNILIIFFYFYLPNLELFF</sequence>
<organism evidence="12 13">
    <name type="scientific">Meloidogyne incognita</name>
    <name type="common">Southern root-knot nematode worm</name>
    <name type="synonym">Oxyuris incognita</name>
    <dbReference type="NCBI Taxonomy" id="6306"/>
    <lineage>
        <taxon>Eukaryota</taxon>
        <taxon>Metazoa</taxon>
        <taxon>Ecdysozoa</taxon>
        <taxon>Nematoda</taxon>
        <taxon>Chromadorea</taxon>
        <taxon>Rhabditida</taxon>
        <taxon>Tylenchina</taxon>
        <taxon>Tylenchomorpha</taxon>
        <taxon>Tylenchoidea</taxon>
        <taxon>Meloidogynidae</taxon>
        <taxon>Meloidogyninae</taxon>
        <taxon>Meloidogyne</taxon>
        <taxon>Meloidogyne incognita group</taxon>
    </lineage>
</organism>
<proteinExistence type="inferred from homology"/>
<evidence type="ECO:0000256" key="6">
    <source>
        <dbReference type="ARBA" id="ARBA00023049"/>
    </source>
</evidence>
<evidence type="ECO:0000256" key="1">
    <source>
        <dbReference type="ARBA" id="ARBA00005860"/>
    </source>
</evidence>
<dbReference type="Gene3D" id="3.90.132.10">
    <property type="entry name" value="Leishmanolysin , domain 2"/>
    <property type="match status" value="1"/>
</dbReference>
<reference evidence="13" key="1">
    <citation type="submission" date="2022-11" db="UniProtKB">
        <authorList>
            <consortium name="WormBaseParasite"/>
        </authorList>
    </citation>
    <scope>IDENTIFICATION</scope>
</reference>
<dbReference type="WBParaSite" id="Minc3s00342g10604">
    <property type="protein sequence ID" value="Minc3s00342g10604"/>
    <property type="gene ID" value="Minc3s00342g10604"/>
</dbReference>
<keyword evidence="3 9" id="KW-0479">Metal-binding</keyword>
<name>A0A914L9G5_MELIC</name>
<evidence type="ECO:0000313" key="12">
    <source>
        <dbReference type="Proteomes" id="UP000887563"/>
    </source>
</evidence>
<dbReference type="GO" id="GO:0006508">
    <property type="term" value="P:proteolysis"/>
    <property type="evidence" value="ECO:0007669"/>
    <property type="project" value="UniProtKB-KW"/>
</dbReference>
<dbReference type="AlphaFoldDB" id="A0A914L9G5"/>
<keyword evidence="11" id="KW-1133">Transmembrane helix</keyword>
<accession>A0A914L9G5</accession>
<evidence type="ECO:0000256" key="2">
    <source>
        <dbReference type="ARBA" id="ARBA00022670"/>
    </source>
</evidence>
<keyword evidence="12" id="KW-1185">Reference proteome</keyword>
<dbReference type="GO" id="GO:0046872">
    <property type="term" value="F:metal ion binding"/>
    <property type="evidence" value="ECO:0007669"/>
    <property type="project" value="UniProtKB-KW"/>
</dbReference>
<dbReference type="Pfam" id="PF01457">
    <property type="entry name" value="Peptidase_M8"/>
    <property type="match status" value="1"/>
</dbReference>
<dbReference type="PANTHER" id="PTHR10942:SF0">
    <property type="entry name" value="LEISHMANOLYSIN-LIKE PEPTIDASE"/>
    <property type="match status" value="1"/>
</dbReference>
<dbReference type="PANTHER" id="PTHR10942">
    <property type="entry name" value="LEISHMANOLYSIN-LIKE PEPTIDASE"/>
    <property type="match status" value="1"/>
</dbReference>
<evidence type="ECO:0000256" key="4">
    <source>
        <dbReference type="ARBA" id="ARBA00022801"/>
    </source>
</evidence>
<dbReference type="GO" id="GO:0005737">
    <property type="term" value="C:cytoplasm"/>
    <property type="evidence" value="ECO:0007669"/>
    <property type="project" value="TreeGrafter"/>
</dbReference>
<dbReference type="FunFam" id="3.90.132.10:FF:000001">
    <property type="entry name" value="leishmanolysin-like peptidase isoform X2"/>
    <property type="match status" value="1"/>
</dbReference>
<evidence type="ECO:0000256" key="9">
    <source>
        <dbReference type="PIRSR" id="PIRSR601577-2"/>
    </source>
</evidence>
<dbReference type="Proteomes" id="UP000887563">
    <property type="component" value="Unplaced"/>
</dbReference>
<feature type="binding site" evidence="9">
    <location>
        <position position="300"/>
    </location>
    <ligand>
        <name>Zn(2+)</name>
        <dbReference type="ChEBI" id="CHEBI:29105"/>
        <note>catalytic</note>
    </ligand>
</feature>
<dbReference type="Gene3D" id="2.30.34.10">
    <property type="entry name" value="Leishmanolysin domain 4"/>
    <property type="match status" value="1"/>
</dbReference>
<evidence type="ECO:0000256" key="5">
    <source>
        <dbReference type="ARBA" id="ARBA00022833"/>
    </source>
</evidence>
<dbReference type="EC" id="3.4.24.-" evidence="10"/>
<dbReference type="GO" id="GO:0004222">
    <property type="term" value="F:metalloendopeptidase activity"/>
    <property type="evidence" value="ECO:0007669"/>
    <property type="project" value="UniProtKB-UniRule"/>
</dbReference>
<keyword evidence="11" id="KW-0472">Membrane</keyword>
<comment type="similarity">
    <text evidence="1 10">Belongs to the peptidase M8 family.</text>
</comment>
<dbReference type="Gene3D" id="2.10.55.10">
    <property type="entry name" value="Leishmanolysin domain 3"/>
    <property type="match status" value="1"/>
</dbReference>
<keyword evidence="5 9" id="KW-0862">Zinc</keyword>
<dbReference type="GO" id="GO:0016020">
    <property type="term" value="C:membrane"/>
    <property type="evidence" value="ECO:0007669"/>
    <property type="project" value="InterPro"/>
</dbReference>
<keyword evidence="2 10" id="KW-0645">Protease</keyword>
<dbReference type="Gene3D" id="3.10.170.20">
    <property type="match status" value="1"/>
</dbReference>
<evidence type="ECO:0000256" key="10">
    <source>
        <dbReference type="RuleBase" id="RU366077"/>
    </source>
</evidence>
<keyword evidence="4 10" id="KW-0378">Hydrolase</keyword>
<feature type="active site" evidence="8">
    <location>
        <position position="301"/>
    </location>
</feature>
<evidence type="ECO:0000256" key="8">
    <source>
        <dbReference type="PIRSR" id="PIRSR601577-1"/>
    </source>
</evidence>
<feature type="binding site" evidence="9">
    <location>
        <position position="304"/>
    </location>
    <ligand>
        <name>Zn(2+)</name>
        <dbReference type="ChEBI" id="CHEBI:29105"/>
        <note>catalytic</note>
    </ligand>
</feature>
<evidence type="ECO:0000256" key="7">
    <source>
        <dbReference type="ARBA" id="ARBA00039717"/>
    </source>
</evidence>
<dbReference type="GO" id="GO:0007155">
    <property type="term" value="P:cell adhesion"/>
    <property type="evidence" value="ECO:0007669"/>
    <property type="project" value="InterPro"/>
</dbReference>
<keyword evidence="11" id="KW-0812">Transmembrane</keyword>
<feature type="binding site" evidence="9">
    <location>
        <position position="408"/>
    </location>
    <ligand>
        <name>Zn(2+)</name>
        <dbReference type="ChEBI" id="CHEBI:29105"/>
        <note>catalytic</note>
    </ligand>
</feature>
<comment type="cofactor">
    <cofactor evidence="9 10">
        <name>Zn(2+)</name>
        <dbReference type="ChEBI" id="CHEBI:29105"/>
    </cofactor>
    <text evidence="9 10">Binds 1 zinc ion per subunit.</text>
</comment>
<feature type="transmembrane region" description="Helical" evidence="11">
    <location>
        <begin position="26"/>
        <end position="49"/>
    </location>
</feature>
<dbReference type="SUPFAM" id="SSF55486">
    <property type="entry name" value="Metalloproteases ('zincins'), catalytic domain"/>
    <property type="match status" value="1"/>
</dbReference>
<protein>
    <recommendedName>
        <fullName evidence="7 10">Leishmanolysin-like peptidase</fullName>
        <ecNumber evidence="10">3.4.24.-</ecNumber>
    </recommendedName>
</protein>
<keyword evidence="6 9" id="KW-0482">Metalloprotease</keyword>
<dbReference type="InterPro" id="IPR001577">
    <property type="entry name" value="Peptidase_M8"/>
</dbReference>